<dbReference type="GO" id="GO:0016787">
    <property type="term" value="F:hydrolase activity"/>
    <property type="evidence" value="ECO:0007669"/>
    <property type="project" value="UniProtKB-KW"/>
</dbReference>
<dbReference type="EMBL" id="MN956773">
    <property type="protein sequence ID" value="QHW12247.1"/>
    <property type="molecule type" value="Genomic_RNA"/>
</dbReference>
<dbReference type="EC" id="2.7.7.48" evidence="14"/>
<keyword evidence="7 14" id="KW-0547">Nucleotide-binding</keyword>
<keyword evidence="12 14" id="KW-1035">Host cytoplasm</keyword>
<dbReference type="Pfam" id="PF17296">
    <property type="entry name" value="ArenaCapSnatch"/>
    <property type="match status" value="1"/>
</dbReference>
<keyword evidence="6 14" id="KW-0479">Metal-binding</keyword>
<evidence type="ECO:0000256" key="15">
    <source>
        <dbReference type="PIRNR" id="PIRNR000836"/>
    </source>
</evidence>
<evidence type="ECO:0000256" key="4">
    <source>
        <dbReference type="ARBA" id="ARBA00022695"/>
    </source>
</evidence>
<keyword evidence="10 14" id="KW-0946">Virion</keyword>
<feature type="compositionally biased region" description="Basic and acidic residues" evidence="16">
    <location>
        <begin position="923"/>
        <end position="942"/>
    </location>
</feature>
<dbReference type="GO" id="GO:0043657">
    <property type="term" value="C:host cell"/>
    <property type="evidence" value="ECO:0007669"/>
    <property type="project" value="UniProtKB-SubCell"/>
</dbReference>
<dbReference type="InterPro" id="IPR026382">
    <property type="entry name" value="CapSnatch_arenavir"/>
</dbReference>
<evidence type="ECO:0000256" key="8">
    <source>
        <dbReference type="ARBA" id="ARBA00022801"/>
    </source>
</evidence>
<sequence>MQDPLSEILSELKDLVRRTIPDVIELAYQKDALLSQVHPRSVLIEGFKLLSLLVELESCKVNACHHNYEQKFIDVILSEGGILCPTLPKMVPDGYNLMGKTLILLETFVRVNPNDFEKKWKADMSKLMSLKTDLGKIGITLVPVVDGRSNYNTSFVSDWITERLRWLLIEVLKGVKTTSELEIEEQEYHRLIHSLEKTNNQSLGFENLECLKRNMLSYDQLLDSSLLVGVKNDVRESKVMEELIRLKIWFRREVYEKGLGKFVKTNKKALLSQLISLGSHEGNDSLDCTFCSSRILELCYKLSVKMCENMPTKGLNFDGIKNSHMSVQSYLNVLSMCNKIKGSKIFNTRRNTLLFLDLIMLNFVVDEMIKDGTAIRNLKNAGLIVGQMILLVNDRVLDILTANKLIRQKLTTNEKWLSTCSSVLKRYDSELWEKLCCLIRVPDFNALLQLAKEVVSDRPVMRYSVHKAEERQCLHKASKNFTDDDFKLMLKALSHLSLGLINSMKTSFSSRLLINERDYSRYFGNVRLRECYIQRFPITNSIIGLLFYQKTGERSRCYSLYIAENGELIEIGSFYCDPKRYFVPIFSEAVIMSMCEEMINWLNFDSELVSIVSTQLKTLILLLLCSPSKRNQTFLQGLRYFIMAYVNQAHHIDLMSKLAVECKSSSEIQLQRLCVRLFSSILSGDSEMEYGFTRRFKFLLNVSYLCHFITKETPDRLTDQIKCFEKFLEPKLKFNSVIVNPSLNGTLTESQEHQMISSIDRFFSKELFDQSDVMEPGVSRELIGYCVSLFNRGKLRVSGDLKVDPFRPTFTSTALDISSNKSVVVPKLDELGNVVDKYNKQLMVSSCVTSLVEMFKTKGRYNLDPDSVDFLVLKNLTNLVSANVPQKRSQEELSTLYEALTEDQISAFEQVKDEVQIALHKMKSPETREERSQNPRGNEKNAPKGKILESLWSPYQVNRAIKNETSIHEIKDFDPDILDGHLIEKLCHEVFNSPQKPLFFLDEPLKSVPLEMLLINLTTIAYEEEEFFECFKYLLIQGDFDQKLGTYEHKSRSRLGLSSEALKIQENARVSTRESNAEAIAKKLDRTFFTSAALRNLCFYSEDSPTEFTSVSTNTGNLKFGLSYKEQVGSNRELYVGDLNTKLMTRLVEDFSEVVTGSMRFSCLNSEKEFERAICDMKMAVNNGDFSLSMDHSKWGPHMSPALFFTFLANLNLTEPKSRSRLNLNPLLNILKWHLHKTVEVPFNVAQAYCVGKLKRSLGLMECQCSSLTEDFYHSYLQIQDEIPSHIMSVLDMGQGILHNLSDLYALITEQFLNYAIQKLFDIDVTSYTSSDDQISIMKLPLNTEENNEGFDWLEIVCFHEYLSSKLNKFVSPKSVVGNFVAEFKSRFFVMGEETPLLTKFVAAALHNVKCKTPTQLAETIDTICDQCVANGVGVDIVSRISERVNRLISYSGYKETPFLTIVNQDVKDWTDGSRGYRLQRNIENSFGNQELLRLIRRGARKVFLEIKKGHVFEENLIGLIGRGGDEALRGFLLYAGFAENDIAEVLRHKWLNPSTFGDLRLVLRTKIMSSKRILERESVPSLIKTLQSRMSKNFTKGAKKILAESINKSAFQSSVASGFIGFCKSMGSKCVRDGKGGFMYLKELYNNVHKCTCCVCLEWPGVVYCQDSLAKVSQFARSILWDYFTLVLTNACEIGEWVFSEVKSPSAPPILSNPNLFWAVKPKVQKHIEDRLSLNHILHSIKRNYPHLFEEHLAPFMSDLQFNQMMNPSHVKFLDVCIALDMMNENLGIIGHLLRGRNHFIYIVKQSECASAHIRQSDYVDHELGLSPQQICYNFKVQFLFSSMIDPLIISTSTLKTFFWFNEVLSIEEEDQIDLGELTDFTLSIKTGHLEKAMTADDMTMGYICSNLTEETITLSSYGSFQEFRLNQPSRNDLSDILNCFTSELVKITLDIQIVHMRNSTKFNISRKVVYTLKALCALLLEDCFTRNPVALVESLELFASGVNGGHLQLDGVTMISALPLLRGKKAVNLAQILIDNDLAATNDRNVMESVTLDFTKFHDELSDKFCYSLVGPEDQGNPIVLHNGIFMVDNQKLSYLKVEIFGDTIVKALGALDSSREIGNLLQGLWSYLKATKQVINFDQTDFETIYDLHRVALLESIAQFGDWVEFASFKVAFSKHYKDIVVADNLGHLRLKGVTCRLFRQQQSVEDIE</sequence>
<evidence type="ECO:0000256" key="11">
    <source>
        <dbReference type="ARBA" id="ARBA00022953"/>
    </source>
</evidence>
<dbReference type="GO" id="GO:0030430">
    <property type="term" value="C:host cell cytoplasm"/>
    <property type="evidence" value="ECO:0007669"/>
    <property type="project" value="UniProtKB-SubCell"/>
</dbReference>
<dbReference type="Gene3D" id="1.20.1440.300">
    <property type="entry name" value="RNA-directed RNA polymerase L, helical domain"/>
    <property type="match status" value="1"/>
</dbReference>
<dbReference type="GO" id="GO:0075526">
    <property type="term" value="P:cap snatching"/>
    <property type="evidence" value="ECO:0007669"/>
    <property type="project" value="UniProtKB-UniRule"/>
</dbReference>
<keyword evidence="8 14" id="KW-0378">Hydrolase</keyword>
<comment type="cofactor">
    <cofactor evidence="14">
        <name>Mg(2+)</name>
        <dbReference type="ChEBI" id="CHEBI:18420"/>
    </cofactor>
    <cofactor evidence="14">
        <name>Mn(2+)</name>
        <dbReference type="ChEBI" id="CHEBI:29035"/>
    </cofactor>
    <text evidence="14">For polymerase activity.</text>
</comment>
<dbReference type="InterPro" id="IPR010453">
    <property type="entry name" value="RNA_pol_arenavir"/>
</dbReference>
<dbReference type="FunFam" id="3.30.70.2640:FF:000001">
    <property type="entry name" value="RNA-directed RNA polymerase L"/>
    <property type="match status" value="1"/>
</dbReference>
<evidence type="ECO:0000256" key="16">
    <source>
        <dbReference type="SAM" id="MobiDB-lite"/>
    </source>
</evidence>
<dbReference type="Pfam" id="PF06317">
    <property type="entry name" value="Arena_RNA_pol"/>
    <property type="match status" value="1"/>
</dbReference>
<accession>A0A6C0NGY0</accession>
<dbReference type="GO" id="GO:0000166">
    <property type="term" value="F:nucleotide binding"/>
    <property type="evidence" value="ECO:0007669"/>
    <property type="project" value="UniProtKB-UniRule"/>
</dbReference>
<gene>
    <name evidence="14" type="primary">L</name>
</gene>
<keyword evidence="2 14" id="KW-0696">RNA-directed RNA polymerase</keyword>
<dbReference type="GO" id="GO:0039689">
    <property type="term" value="P:negative stranded viral RNA replication"/>
    <property type="evidence" value="ECO:0007669"/>
    <property type="project" value="UniProtKB-UniRule"/>
</dbReference>
<organism evidence="18">
    <name type="scientific">Sabia mammarenavirus (isolate Human/Brasil/SPH114202/1990)</name>
    <name type="common">SABV</name>
    <name type="synonym">Sabi mammarenavirus</name>
    <dbReference type="NCBI Taxonomy" id="3052299"/>
    <lineage>
        <taxon>Viruses</taxon>
        <taxon>Riboviria</taxon>
        <taxon>Orthornavirae</taxon>
        <taxon>Negarnaviricota</taxon>
        <taxon>Polyploviricotina</taxon>
        <taxon>Bunyaviricetes</taxon>
        <taxon>Hareavirales</taxon>
        <taxon>Arenaviridae</taxon>
        <taxon>Mammarenavirus</taxon>
    </lineage>
</organism>
<dbReference type="HAMAP" id="MF_04086">
    <property type="entry name" value="ARENA_L"/>
    <property type="match status" value="1"/>
</dbReference>
<evidence type="ECO:0000256" key="6">
    <source>
        <dbReference type="ARBA" id="ARBA00022723"/>
    </source>
</evidence>
<feature type="binding site" evidence="14">
    <location>
        <position position="93"/>
    </location>
    <ligand>
        <name>Mn(2+)</name>
        <dbReference type="ChEBI" id="CHEBI:29035"/>
        <label>2</label>
    </ligand>
</feature>
<protein>
    <recommendedName>
        <fullName evidence="14">RNA-directed RNA polymerase L</fullName>
        <shortName evidence="14">Protein L</shortName>
        <ecNumber evidence="14">2.7.7.48</ecNumber>
    </recommendedName>
    <alternativeName>
        <fullName evidence="14">Large structural protein</fullName>
    </alternativeName>
    <alternativeName>
        <fullName evidence="14">Replicase</fullName>
    </alternativeName>
    <alternativeName>
        <fullName evidence="14">Transcriptase</fullName>
    </alternativeName>
    <domain>
        <recommendedName>
            <fullName evidence="14">cap-snatching endonuclease</fullName>
            <ecNumber evidence="14">3.1.-.-</ecNumber>
        </recommendedName>
    </domain>
</protein>
<dbReference type="InterPro" id="IPR048006">
    <property type="entry name" value="CapSnatch_bunyavir"/>
</dbReference>
<comment type="cofactor">
    <cofactor evidence="14">
        <name>Mn(2+)</name>
        <dbReference type="ChEBI" id="CHEBI:29035"/>
    </cofactor>
    <text evidence="14">For endonuclease activity. Binds 2 Mn(2+) ions in the active site. The divalent metal ions are crucial for catalytic activity.</text>
</comment>
<feature type="region of interest" description="Disordered" evidence="16">
    <location>
        <begin position="920"/>
        <end position="943"/>
    </location>
</feature>
<keyword evidence="4 14" id="KW-0548">Nucleotidyltransferase</keyword>
<keyword evidence="9 14" id="KW-0460">Magnesium</keyword>
<comment type="catalytic activity">
    <reaction evidence="13 14 15">
        <text>RNA(n) + a ribonucleoside 5'-triphosphate = RNA(n+1) + diphosphate</text>
        <dbReference type="Rhea" id="RHEA:21248"/>
        <dbReference type="Rhea" id="RHEA-COMP:14527"/>
        <dbReference type="Rhea" id="RHEA-COMP:17342"/>
        <dbReference type="ChEBI" id="CHEBI:33019"/>
        <dbReference type="ChEBI" id="CHEBI:61557"/>
        <dbReference type="ChEBI" id="CHEBI:140395"/>
        <dbReference type="EC" id="2.7.7.48"/>
    </reaction>
</comment>
<evidence type="ECO:0000256" key="12">
    <source>
        <dbReference type="ARBA" id="ARBA00023200"/>
    </source>
</evidence>
<evidence type="ECO:0000256" key="14">
    <source>
        <dbReference type="HAMAP-Rule" id="MF_04086"/>
    </source>
</evidence>
<feature type="binding site" evidence="14">
    <location>
        <position position="106"/>
    </location>
    <ligand>
        <name>Mn(2+)</name>
        <dbReference type="ChEBI" id="CHEBI:29035"/>
        <label>1</label>
    </ligand>
</feature>
<evidence type="ECO:0000256" key="9">
    <source>
        <dbReference type="ARBA" id="ARBA00022842"/>
    </source>
</evidence>
<feature type="binding site" evidence="14">
    <location>
        <position position="93"/>
    </location>
    <ligand>
        <name>Mn(2+)</name>
        <dbReference type="ChEBI" id="CHEBI:29035"/>
        <label>1</label>
    </ligand>
</feature>
<keyword evidence="3 14" id="KW-0808">Transferase</keyword>
<dbReference type="GO" id="GO:0044423">
    <property type="term" value="C:virion component"/>
    <property type="evidence" value="ECO:0007669"/>
    <property type="project" value="UniProtKB-KW"/>
</dbReference>
<dbReference type="Gene3D" id="3.30.70.2640">
    <property type="entry name" value="Arenavirus RNA polymerase"/>
    <property type="match status" value="1"/>
</dbReference>
<organismHost>
    <name type="scientific">Homo sapiens</name>
    <name type="common">Human</name>
    <dbReference type="NCBI Taxonomy" id="9606"/>
</organismHost>
<name>A0A6C0NGY0_SABVB</name>
<comment type="subunit">
    <text evidence="14">Homomultimer; the oligomeric structure is essential for the polymerase activity. Interacts with nucleoprotein N. Interacts with protein Z; this interaction inhibits viral transcription and replication, Z partially blocks the product exit tunnel for the releasing nascent RNA product.</text>
</comment>
<proteinExistence type="inferred from homology"/>
<evidence type="ECO:0000256" key="3">
    <source>
        <dbReference type="ARBA" id="ARBA00022679"/>
    </source>
</evidence>
<dbReference type="EC" id="3.1.-.-" evidence="14"/>
<feature type="active site" evidence="14">
    <location>
        <position position="119"/>
    </location>
</feature>
<comment type="subcellular location">
    <subcellularLocation>
        <location evidence="1">Host cell</location>
    </subcellularLocation>
    <subcellularLocation>
        <location evidence="14 15">Virion</location>
    </subcellularLocation>
    <subcellularLocation>
        <location evidence="14 15">Host cytoplasm</location>
    </subcellularLocation>
</comment>
<dbReference type="GO" id="GO:0003968">
    <property type="term" value="F:RNA-directed RNA polymerase activity"/>
    <property type="evidence" value="ECO:0007669"/>
    <property type="project" value="UniProtKB-UniRule"/>
</dbReference>
<dbReference type="PIRSF" id="PIRSF000836">
    <property type="entry name" value="L_ArenaV"/>
    <property type="match status" value="1"/>
</dbReference>
<keyword evidence="5 14" id="KW-1157">Cap snatching</keyword>
<dbReference type="NCBIfam" id="TIGR04202">
    <property type="entry name" value="capSnatchArena"/>
    <property type="match status" value="1"/>
</dbReference>
<keyword evidence="11 14" id="KW-0693">Viral RNA replication</keyword>
<feature type="binding site" evidence="14">
    <location>
        <position position="1333"/>
    </location>
    <ligand>
        <name>Mg(2+)</name>
        <dbReference type="ChEBI" id="CHEBI:18420"/>
        <note>catalytic; for RdRp activity</note>
    </ligand>
</feature>
<dbReference type="InterPro" id="IPR007099">
    <property type="entry name" value="RNA-dir_pol_NSvirus"/>
</dbReference>
<evidence type="ECO:0000313" key="18">
    <source>
        <dbReference type="EMBL" id="QHW12247.1"/>
    </source>
</evidence>
<evidence type="ECO:0000256" key="13">
    <source>
        <dbReference type="ARBA" id="ARBA00048744"/>
    </source>
</evidence>
<evidence type="ECO:0000259" key="17">
    <source>
        <dbReference type="PROSITE" id="PS50525"/>
    </source>
</evidence>
<feature type="domain" description="RdRp catalytic" evidence="17">
    <location>
        <begin position="1176"/>
        <end position="1371"/>
    </location>
</feature>
<evidence type="ECO:0000256" key="5">
    <source>
        <dbReference type="ARBA" id="ARBA00022715"/>
    </source>
</evidence>
<keyword evidence="14" id="KW-0464">Manganese</keyword>
<comment type="miscellaneous">
    <text evidence="14">Classified as His(-) endonuclease since it does not have a histidine upstream of the active site that coordinates the first cation. His(-) endonucleases display very low activity in vitro, although they are clearly active in vivo.</text>
</comment>
<evidence type="ECO:0000256" key="10">
    <source>
        <dbReference type="ARBA" id="ARBA00022844"/>
    </source>
</evidence>
<comment type="caution">
    <text evidence="14">Lacks conserved residue(s) required for the propagation of feature annotation.</text>
</comment>
<comment type="domain">
    <text evidence="14">The N-terminus contains the endonuclease activity (endoN). The central region contains the RdRp activity.</text>
</comment>
<dbReference type="GO" id="GO:0046872">
    <property type="term" value="F:metal ion binding"/>
    <property type="evidence" value="ECO:0007669"/>
    <property type="project" value="UniProtKB-KW"/>
</dbReference>
<evidence type="ECO:0000256" key="1">
    <source>
        <dbReference type="ARBA" id="ARBA00004340"/>
    </source>
</evidence>
<reference evidence="18" key="1">
    <citation type="submission" date="2020-01" db="EMBL/GenBank/DDBJ databases">
        <title>New Arenavirus isolated from patient with hemorrhagic fever in Brazil.</title>
        <authorList>
            <person name="Amgarten D."/>
            <person name="Malta F."/>
            <person name="Nastri A.C."/>
            <person name="Taborda M."/>
            <person name="Basqueira M."/>
            <person name="Li H.Y."/>
            <person name="Selegatto G."/>
            <person name="Casadio L.V.B."/>
            <person name="Rebello Pinho J.R."/>
        </authorList>
    </citation>
    <scope>NUCLEOTIDE SEQUENCE</scope>
    <source>
        <strain evidence="18">SP2019-01</strain>
    </source>
</reference>
<comment type="function">
    <text evidence="14">RNA-dependent RNA polymerase, which is responsible for the replication and transcription of the viral RNA genome using antigenomic RNA as an intermediate. During transcription, synthesizes subgenomic RNAs and assures their capping by a cap-snatching mechanism, which involves the endonuclease activity cleaving the host capped pre-mRNAs. These short capped RNAs are then used as primers for viral transcription. The 3'-end of subgenomic mRNAs molecules are heterogeneous and not polyadenylated. The replicase function is to direct synthesis of antigenomic and genomic RNA which are encapsidated and non capped. As a consequence of the use of the same enzyme for both transcription and replication, these mechanisms need to be well coordinated. These processes may be regulated by proteins N and Z in a dose-dependent manner. Z protein inhibits the viral polymerase L und thus the viral transcription and RNA synthesis.</text>
</comment>
<comment type="similarity">
    <text evidence="14 15">Belongs to the Bunyavirales RNA polymerase family.</text>
</comment>
<dbReference type="PROSITE" id="PS50525">
    <property type="entry name" value="RDRP_SSRNA_NEG_SEG"/>
    <property type="match status" value="1"/>
</dbReference>
<feature type="binding site" evidence="14">
    <location>
        <position position="55"/>
    </location>
    <ligand>
        <name>Mn(2+)</name>
        <dbReference type="ChEBI" id="CHEBI:29035"/>
        <label>1</label>
    </ligand>
</feature>
<evidence type="ECO:0000256" key="2">
    <source>
        <dbReference type="ARBA" id="ARBA00022484"/>
    </source>
</evidence>
<evidence type="ECO:0000256" key="7">
    <source>
        <dbReference type="ARBA" id="ARBA00022741"/>
    </source>
</evidence>